<evidence type="ECO:0000313" key="2">
    <source>
        <dbReference type="Proteomes" id="UP000325313"/>
    </source>
</evidence>
<reference evidence="1 2" key="1">
    <citation type="submission" date="2019-05" db="EMBL/GenBank/DDBJ databases">
        <title>Emergence of the Ug99 lineage of the wheat stem rust pathogen through somatic hybridization.</title>
        <authorList>
            <person name="Li F."/>
            <person name="Upadhyaya N.M."/>
            <person name="Sperschneider J."/>
            <person name="Matny O."/>
            <person name="Nguyen-Phuc H."/>
            <person name="Mago R."/>
            <person name="Raley C."/>
            <person name="Miller M.E."/>
            <person name="Silverstein K.A.T."/>
            <person name="Henningsen E."/>
            <person name="Hirsch C.D."/>
            <person name="Visser B."/>
            <person name="Pretorius Z.A."/>
            <person name="Steffenson B.J."/>
            <person name="Schwessinger B."/>
            <person name="Dodds P.N."/>
            <person name="Figueroa M."/>
        </authorList>
    </citation>
    <scope>NUCLEOTIDE SEQUENCE [LARGE SCALE GENOMIC DNA]</scope>
    <source>
        <strain evidence="1 2">Ug99</strain>
    </source>
</reference>
<name>A0A5B0S5F1_PUCGR</name>
<organism evidence="1 2">
    <name type="scientific">Puccinia graminis f. sp. tritici</name>
    <dbReference type="NCBI Taxonomy" id="56615"/>
    <lineage>
        <taxon>Eukaryota</taxon>
        <taxon>Fungi</taxon>
        <taxon>Dikarya</taxon>
        <taxon>Basidiomycota</taxon>
        <taxon>Pucciniomycotina</taxon>
        <taxon>Pucciniomycetes</taxon>
        <taxon>Pucciniales</taxon>
        <taxon>Pucciniaceae</taxon>
        <taxon>Puccinia</taxon>
    </lineage>
</organism>
<evidence type="ECO:0008006" key="3">
    <source>
        <dbReference type="Google" id="ProtNLM"/>
    </source>
</evidence>
<gene>
    <name evidence="1" type="ORF">PGTUg99_017928</name>
</gene>
<dbReference type="AlphaFoldDB" id="A0A5B0S5F1"/>
<sequence>MLRIVSKVVGGVLGALGGLLGCSEGFGDALGPTMELCTVWGLQATSGAVR</sequence>
<evidence type="ECO:0000313" key="1">
    <source>
        <dbReference type="EMBL" id="KAA1133120.1"/>
    </source>
</evidence>
<comment type="caution">
    <text evidence="1">The sequence shown here is derived from an EMBL/GenBank/DDBJ whole genome shotgun (WGS) entry which is preliminary data.</text>
</comment>
<accession>A0A5B0S5F1</accession>
<dbReference type="Proteomes" id="UP000325313">
    <property type="component" value="Unassembled WGS sequence"/>
</dbReference>
<dbReference type="EMBL" id="VDEP01000073">
    <property type="protein sequence ID" value="KAA1133120.1"/>
    <property type="molecule type" value="Genomic_DNA"/>
</dbReference>
<protein>
    <recommendedName>
        <fullName evidence="3">Lipoprotein</fullName>
    </recommendedName>
</protein>
<dbReference type="PROSITE" id="PS51257">
    <property type="entry name" value="PROKAR_LIPOPROTEIN"/>
    <property type="match status" value="1"/>
</dbReference>
<proteinExistence type="predicted"/>